<dbReference type="InterPro" id="IPR004265">
    <property type="entry name" value="Dirigent"/>
</dbReference>
<dbReference type="GO" id="GO:0048046">
    <property type="term" value="C:apoplast"/>
    <property type="evidence" value="ECO:0007669"/>
    <property type="project" value="UniProtKB-SubCell"/>
</dbReference>
<dbReference type="PANTHER" id="PTHR21495">
    <property type="entry name" value="NUCLEOPORIN-RELATED"/>
    <property type="match status" value="1"/>
</dbReference>
<sequence>MLHLHFYFHDILGGKNPTAIRIAGPSDSTMMNFGLTRIIDNALTEEADLSSKLVGKAQGIYAIASQSDLALLMAMNLYFVEGKYSGSSISILGRNAVTDDQREMPIIGGNGLFRFARGYVLAHTISADLTGDATVEYNVYVQTQSAFFNTNINGVFVEEVIEAIAIKREDKLTHLHFYFHDILGGKNPSAIRIAGPPESTMMNFGNTMMADDALTEGPKLNSKIVGKAQGLYAMAAQNDMALLMVMNFVFVEGMYNGSSISILGRNAVLNEQREMPIVGGNGLFRFARGYALAHTVSIDSTGDATVEYNVYVRA</sequence>
<protein>
    <recommendedName>
        <fullName evidence="4">Dirigent protein</fullName>
    </recommendedName>
</protein>
<dbReference type="Gene3D" id="2.40.480.10">
    <property type="entry name" value="Allene oxide cyclase-like"/>
    <property type="match status" value="2"/>
</dbReference>
<evidence type="ECO:0000256" key="3">
    <source>
        <dbReference type="ARBA" id="ARBA00022525"/>
    </source>
</evidence>
<comment type="subunit">
    <text evidence="2 4">Homodimer.</text>
</comment>
<comment type="similarity">
    <text evidence="1 4">Belongs to the plant dirigent protein family.</text>
</comment>
<evidence type="ECO:0000313" key="5">
    <source>
        <dbReference type="EMBL" id="SPC76450.1"/>
    </source>
</evidence>
<dbReference type="InterPro" id="IPR044859">
    <property type="entry name" value="Allene_oxi_cyc_Dirigent"/>
</dbReference>
<dbReference type="AlphaFoldDB" id="A0A2N9EP36"/>
<comment type="function">
    <text evidence="4">Dirigent proteins impart stereoselectivity on the phenoxy radical-coupling reaction, yielding optically active lignans from two molecules of coniferyl alcohol in the biosynthesis of lignans, flavonolignans, and alkaloids and thus plays a central role in plant secondary metabolism.</text>
</comment>
<keyword evidence="3 4" id="KW-0964">Secreted</keyword>
<evidence type="ECO:0000256" key="1">
    <source>
        <dbReference type="ARBA" id="ARBA00010746"/>
    </source>
</evidence>
<dbReference type="Pfam" id="PF03018">
    <property type="entry name" value="Dirigent"/>
    <property type="match status" value="2"/>
</dbReference>
<dbReference type="GO" id="GO:0009699">
    <property type="term" value="P:phenylpropanoid biosynthetic process"/>
    <property type="evidence" value="ECO:0007669"/>
    <property type="project" value="UniProtKB-ARBA"/>
</dbReference>
<organism evidence="5">
    <name type="scientific">Fagus sylvatica</name>
    <name type="common">Beechnut</name>
    <dbReference type="NCBI Taxonomy" id="28930"/>
    <lineage>
        <taxon>Eukaryota</taxon>
        <taxon>Viridiplantae</taxon>
        <taxon>Streptophyta</taxon>
        <taxon>Embryophyta</taxon>
        <taxon>Tracheophyta</taxon>
        <taxon>Spermatophyta</taxon>
        <taxon>Magnoliopsida</taxon>
        <taxon>eudicotyledons</taxon>
        <taxon>Gunneridae</taxon>
        <taxon>Pentapetalae</taxon>
        <taxon>rosids</taxon>
        <taxon>fabids</taxon>
        <taxon>Fagales</taxon>
        <taxon>Fagaceae</taxon>
        <taxon>Fagus</taxon>
    </lineage>
</organism>
<keyword evidence="4" id="KW-0052">Apoplast</keyword>
<evidence type="ECO:0000256" key="2">
    <source>
        <dbReference type="ARBA" id="ARBA00011738"/>
    </source>
</evidence>
<reference evidence="5" key="1">
    <citation type="submission" date="2018-02" db="EMBL/GenBank/DDBJ databases">
        <authorList>
            <person name="Cohen D.B."/>
            <person name="Kent A.D."/>
        </authorList>
    </citation>
    <scope>NUCLEOTIDE SEQUENCE</scope>
</reference>
<proteinExistence type="inferred from homology"/>
<evidence type="ECO:0000256" key="4">
    <source>
        <dbReference type="RuleBase" id="RU363099"/>
    </source>
</evidence>
<dbReference type="EMBL" id="OIVN01000221">
    <property type="protein sequence ID" value="SPC76450.1"/>
    <property type="molecule type" value="Genomic_DNA"/>
</dbReference>
<accession>A0A2N9EP36</accession>
<gene>
    <name evidence="5" type="ORF">FSB_LOCUS4332</name>
</gene>
<name>A0A2N9EP36_FAGSY</name>
<comment type="subcellular location">
    <subcellularLocation>
        <location evidence="4">Secreted</location>
        <location evidence="4">Extracellular space</location>
        <location evidence="4">Apoplast</location>
    </subcellularLocation>
</comment>